<reference evidence="1 2" key="1">
    <citation type="submission" date="2024-11" db="EMBL/GenBank/DDBJ databases">
        <title>A near-complete genome assembly of Cinchona calisaya.</title>
        <authorList>
            <person name="Lian D.C."/>
            <person name="Zhao X.W."/>
            <person name="Wei L."/>
        </authorList>
    </citation>
    <scope>NUCLEOTIDE SEQUENCE [LARGE SCALE GENOMIC DNA]</scope>
    <source>
        <tissue evidence="1">Nenye</tissue>
    </source>
</reference>
<gene>
    <name evidence="1" type="ORF">ACH5RR_015137</name>
</gene>
<accession>A0ABD2ZXJ7</accession>
<comment type="caution">
    <text evidence="1">The sequence shown here is derived from an EMBL/GenBank/DDBJ whole genome shotgun (WGS) entry which is preliminary data.</text>
</comment>
<sequence length="103" mass="11951">MPEKAANNLWRAGFGYFWDSLSQAYRDRILSYVLAKWDTMNTFHFLFGETTLTPMNFTAVAGVRVGGDPIPWDFRIREKLDYILRLLGWNPPFAAGRAVRVNY</sequence>
<evidence type="ECO:0000313" key="2">
    <source>
        <dbReference type="Proteomes" id="UP001630127"/>
    </source>
</evidence>
<keyword evidence="2" id="KW-1185">Reference proteome</keyword>
<evidence type="ECO:0008006" key="3">
    <source>
        <dbReference type="Google" id="ProtNLM"/>
    </source>
</evidence>
<protein>
    <recommendedName>
        <fullName evidence="3">Aminotransferase-like plant mobile domain-containing protein</fullName>
    </recommendedName>
</protein>
<dbReference type="EMBL" id="JBJUIK010000007">
    <property type="protein sequence ID" value="KAL3522303.1"/>
    <property type="molecule type" value="Genomic_DNA"/>
</dbReference>
<dbReference type="AlphaFoldDB" id="A0ABD2ZXJ7"/>
<dbReference type="Proteomes" id="UP001630127">
    <property type="component" value="Unassembled WGS sequence"/>
</dbReference>
<organism evidence="1 2">
    <name type="scientific">Cinchona calisaya</name>
    <dbReference type="NCBI Taxonomy" id="153742"/>
    <lineage>
        <taxon>Eukaryota</taxon>
        <taxon>Viridiplantae</taxon>
        <taxon>Streptophyta</taxon>
        <taxon>Embryophyta</taxon>
        <taxon>Tracheophyta</taxon>
        <taxon>Spermatophyta</taxon>
        <taxon>Magnoliopsida</taxon>
        <taxon>eudicotyledons</taxon>
        <taxon>Gunneridae</taxon>
        <taxon>Pentapetalae</taxon>
        <taxon>asterids</taxon>
        <taxon>lamiids</taxon>
        <taxon>Gentianales</taxon>
        <taxon>Rubiaceae</taxon>
        <taxon>Cinchonoideae</taxon>
        <taxon>Cinchoneae</taxon>
        <taxon>Cinchona</taxon>
    </lineage>
</organism>
<name>A0ABD2ZXJ7_9GENT</name>
<evidence type="ECO:0000313" key="1">
    <source>
        <dbReference type="EMBL" id="KAL3522303.1"/>
    </source>
</evidence>
<proteinExistence type="predicted"/>